<accession>A0ABS5HHA9</accession>
<keyword evidence="2" id="KW-0862">Zinc</keyword>
<dbReference type="InterPro" id="IPR032466">
    <property type="entry name" value="Metal_Hydrolase"/>
</dbReference>
<dbReference type="PIRSF" id="PIRSF001238">
    <property type="entry name" value="IadA"/>
    <property type="match status" value="1"/>
</dbReference>
<dbReference type="Gene3D" id="2.30.40.10">
    <property type="entry name" value="Urease, subunit C, domain 1"/>
    <property type="match status" value="1"/>
</dbReference>
<dbReference type="GO" id="GO:0008798">
    <property type="term" value="F:beta-aspartyl-peptidase activity"/>
    <property type="evidence" value="ECO:0007669"/>
    <property type="project" value="UniProtKB-EC"/>
</dbReference>
<comment type="subcellular location">
    <subcellularLocation>
        <location evidence="2">Cytoplasm</location>
    </subcellularLocation>
</comment>
<dbReference type="Proteomes" id="UP000682951">
    <property type="component" value="Unassembled WGS sequence"/>
</dbReference>
<dbReference type="SUPFAM" id="SSF51338">
    <property type="entry name" value="Composite domain of metallo-dependent hydrolases"/>
    <property type="match status" value="1"/>
</dbReference>
<evidence type="ECO:0000256" key="1">
    <source>
        <dbReference type="ARBA" id="ARBA00022801"/>
    </source>
</evidence>
<keyword evidence="1 2" id="KW-0378">Hydrolase</keyword>
<evidence type="ECO:0000313" key="4">
    <source>
        <dbReference type="EMBL" id="MBR8463400.1"/>
    </source>
</evidence>
<evidence type="ECO:0000313" key="5">
    <source>
        <dbReference type="Proteomes" id="UP000682951"/>
    </source>
</evidence>
<comment type="function">
    <text evidence="2">Catalyzes the hydrolytic cleavage of a subset of L-isoaspartyl (L-beta-aspartyl) dipeptides. Used to degrade proteins damaged by L-isoaspartyl residues formation.</text>
</comment>
<keyword evidence="2" id="KW-0645">Protease</keyword>
<evidence type="ECO:0000259" key="3">
    <source>
        <dbReference type="Pfam" id="PF01979"/>
    </source>
</evidence>
<evidence type="ECO:0000256" key="2">
    <source>
        <dbReference type="PIRNR" id="PIRNR001238"/>
    </source>
</evidence>
<dbReference type="InterPro" id="IPR011059">
    <property type="entry name" value="Metal-dep_hydrolase_composite"/>
</dbReference>
<dbReference type="EC" id="3.4.19.-" evidence="2"/>
<comment type="similarity">
    <text evidence="2">Belongs to the peptidase M38 family.</text>
</comment>
<dbReference type="Gene3D" id="3.20.20.140">
    <property type="entry name" value="Metal-dependent hydrolases"/>
    <property type="match status" value="1"/>
</dbReference>
<comment type="PTM">
    <text evidence="2">Carboxylation allows a single lysine to coordinate two zinc ions.</text>
</comment>
<reference evidence="4 5" key="1">
    <citation type="submission" date="2021-04" db="EMBL/GenBank/DDBJ databases">
        <title>Molecular and phenotypic characterization and identification of bacterial isolates recovered from the Anatolian ground squirrels (Spermophilus xanthoprymnus) and which have the potential to form a new species in the Campylobacter genus.</title>
        <authorList>
            <person name="Aydin F."/>
            <person name="Abay S."/>
            <person name="Kayman T."/>
            <person name="Karakaya E."/>
            <person name="Mustak H.K."/>
            <person name="Mustak I.B."/>
            <person name="Bilgin N."/>
            <person name="Duzler A."/>
            <person name="Sahin O."/>
            <person name="Guran O."/>
            <person name="Saticioglu I.B."/>
        </authorList>
    </citation>
    <scope>NUCLEOTIDE SEQUENCE [LARGE SCALE GENOMIC DNA]</scope>
    <source>
        <strain evidence="5">faydin-G24</strain>
    </source>
</reference>
<feature type="domain" description="Amidohydrolase-related" evidence="3">
    <location>
        <begin position="50"/>
        <end position="364"/>
    </location>
</feature>
<dbReference type="Pfam" id="PF01979">
    <property type="entry name" value="Amidohydro_1"/>
    <property type="match status" value="1"/>
</dbReference>
<organism evidence="4 5">
    <name type="scientific">Campylobacter anatolicus</name>
    <dbReference type="NCBI Taxonomy" id="2829105"/>
    <lineage>
        <taxon>Bacteria</taxon>
        <taxon>Pseudomonadati</taxon>
        <taxon>Campylobacterota</taxon>
        <taxon>Epsilonproteobacteria</taxon>
        <taxon>Campylobacterales</taxon>
        <taxon>Campylobacteraceae</taxon>
        <taxon>Campylobacter</taxon>
    </lineage>
</organism>
<dbReference type="NCBIfam" id="TIGR01975">
    <property type="entry name" value="isoAsp_dipep"/>
    <property type="match status" value="1"/>
</dbReference>
<keyword evidence="2" id="KW-0479">Metal-binding</keyword>
<dbReference type="PANTHER" id="PTHR11113">
    <property type="entry name" value="N-ACETYLGLUCOSAMINE-6-PHOSPHATE DEACETYLASE"/>
    <property type="match status" value="1"/>
</dbReference>
<dbReference type="SUPFAM" id="SSF51556">
    <property type="entry name" value="Metallo-dependent hydrolases"/>
    <property type="match status" value="1"/>
</dbReference>
<protein>
    <recommendedName>
        <fullName evidence="2">Isoaspartyl dipeptidase</fullName>
        <ecNumber evidence="2">3.4.19.-</ecNumber>
    </recommendedName>
</protein>
<name>A0ABS5HHA9_9BACT</name>
<dbReference type="EMBL" id="JAGSSW010000002">
    <property type="protein sequence ID" value="MBR8463400.1"/>
    <property type="molecule type" value="Genomic_DNA"/>
</dbReference>
<dbReference type="InterPro" id="IPR006680">
    <property type="entry name" value="Amidohydro-rel"/>
</dbReference>
<comment type="cofactor">
    <cofactor evidence="2">
        <name>Zn(2+)</name>
        <dbReference type="ChEBI" id="CHEBI:29105"/>
    </cofactor>
    <text evidence="2">Binds 2 Zn(2+) ions per subunit.</text>
</comment>
<proteinExistence type="inferred from homology"/>
<sequence>MKLLKNAKLYTPKFLGDGDVLVGGGKILAIGKRLDFNIQGLEIYDVRGAILTPGLIDNHVHVTGGGGEAGYHSRTPEITLSELTRYGITSVVGVLGTDGCTRSLENLYAKIKALEFEGISTYMHTANYRYPSITLTGSVINDLVLIDKVIGVKIAIADNRGSFVNADELIKLVSDIRIGGMISKKGGVLHMHMGALNVKFDDIFRCVKDYGFLVQYFEPTHCGRTKALFEEAVEFVKMGGFIDITTGGSKFAPIHEIIAHGLEHGLDISKVSLSSDGNGSVPKFNEKGELIGYGSASCASNLTVLKEIVKNGVLSVEQTLSLMSLNIAKFLNLNGKGEIKVGNDADFAVFDSEFNILSVMAKGEFMVRDGEVIKKGFFEA</sequence>
<comment type="caution">
    <text evidence="4">The sequence shown here is derived from an EMBL/GenBank/DDBJ whole genome shotgun (WGS) entry which is preliminary data.</text>
</comment>
<dbReference type="InterPro" id="IPR010229">
    <property type="entry name" value="Pept_M38_dipep"/>
</dbReference>
<keyword evidence="2" id="KW-0482">Metalloprotease</keyword>
<keyword evidence="5" id="KW-1185">Reference proteome</keyword>
<gene>
    <name evidence="4" type="primary">iadA</name>
    <name evidence="4" type="ORF">KDD93_02295</name>
</gene>